<feature type="transmembrane region" description="Helical" evidence="6">
    <location>
        <begin position="124"/>
        <end position="144"/>
    </location>
</feature>
<feature type="transmembrane region" description="Helical" evidence="6">
    <location>
        <begin position="181"/>
        <end position="197"/>
    </location>
</feature>
<dbReference type="Proteomes" id="UP000245166">
    <property type="component" value="Unassembled WGS sequence"/>
</dbReference>
<feature type="transmembrane region" description="Helical" evidence="6">
    <location>
        <begin position="455"/>
        <end position="473"/>
    </location>
</feature>
<keyword evidence="4 6" id="KW-0472">Membrane</keyword>
<dbReference type="PANTHER" id="PTHR23534:SF1">
    <property type="entry name" value="MAJOR FACILITATOR SUPERFAMILY PROTEIN"/>
    <property type="match status" value="1"/>
</dbReference>
<comment type="caution">
    <text evidence="8">The sequence shown here is derived from an EMBL/GenBank/DDBJ whole genome shotgun (WGS) entry which is preliminary data.</text>
</comment>
<dbReference type="AlphaFoldDB" id="A0A2U1ZU45"/>
<feature type="compositionally biased region" description="Basic and acidic residues" evidence="5">
    <location>
        <begin position="46"/>
        <end position="65"/>
    </location>
</feature>
<feature type="transmembrane region" description="Helical" evidence="6">
    <location>
        <begin position="356"/>
        <end position="377"/>
    </location>
</feature>
<evidence type="ECO:0000313" key="8">
    <source>
        <dbReference type="EMBL" id="PWD50508.1"/>
    </source>
</evidence>
<evidence type="ECO:0000256" key="6">
    <source>
        <dbReference type="SAM" id="Phobius"/>
    </source>
</evidence>
<feature type="compositionally biased region" description="Pro residues" evidence="5">
    <location>
        <begin position="293"/>
        <end position="304"/>
    </location>
</feature>
<organism evidence="8 9">
    <name type="scientific">Serinibacter arcticus</name>
    <dbReference type="NCBI Taxonomy" id="1655435"/>
    <lineage>
        <taxon>Bacteria</taxon>
        <taxon>Bacillati</taxon>
        <taxon>Actinomycetota</taxon>
        <taxon>Actinomycetes</taxon>
        <taxon>Micrococcales</taxon>
        <taxon>Beutenbergiaceae</taxon>
        <taxon>Serinibacter</taxon>
    </lineage>
</organism>
<dbReference type="PANTHER" id="PTHR23534">
    <property type="entry name" value="MFS PERMEASE"/>
    <property type="match status" value="1"/>
</dbReference>
<gene>
    <name evidence="8" type="ORF">C8046_07445</name>
</gene>
<feature type="transmembrane region" description="Helical" evidence="6">
    <location>
        <begin position="90"/>
        <end position="118"/>
    </location>
</feature>
<name>A0A2U1ZU45_9MICO</name>
<feature type="transmembrane region" description="Helical" evidence="6">
    <location>
        <begin position="389"/>
        <end position="407"/>
    </location>
</feature>
<sequence length="506" mass="50335">MGGPPRPPRDAHLGRHRHAARLLGGAPASRTAGVPEGAPHPSVLRRAAESGRDPRGELPGHEPGRSVRPYARAVSLPSSSNRRRVQRRTVALLSLAQVLSGVAAGSIVSVGSLLAVQLSGSDAWAGSVATSATLGAAVASLLLARLALARGRRASLATGLALASVGALGVVAAAVVEVFPLLLLSGALMGTGSAVNLQARFAATDLSDATSRARDLSLVVWMSTVGAVAGPNLVRFGSPISDALGLPELAALFVLSAAGMIAAMLVIWIGLRPDPLLEQQRLDAGRGDDAAPTTPPAPSAPPTPPHHRAQLAAAFRILRTHPAASAALVAILAAHAVMVAVMSMTPVHMEGHGASITLVGLTVSLHIAGMYALSPVMGAAADRFGGPRVLIGGLAVLALATLTAGLAGPHHAATTAGLVLLGLGWSAATVAGSAMIARTVPGAERVTVQGLTDSLMSLAGAGGGALAGVMLALTGYGGLNAGAGALAVAAIAVVIVVGRRRSSQPD</sequence>
<reference evidence="8 9" key="1">
    <citation type="submission" date="2018-03" db="EMBL/GenBank/DDBJ databases">
        <title>Genome assembly of novel Miniimonas species PCH200.</title>
        <authorList>
            <person name="Thakur V."/>
            <person name="Kumar V."/>
            <person name="Singh D."/>
        </authorList>
    </citation>
    <scope>NUCLEOTIDE SEQUENCE [LARGE SCALE GENOMIC DNA]</scope>
    <source>
        <strain evidence="8 9">PCH200</strain>
    </source>
</reference>
<dbReference type="Pfam" id="PF07690">
    <property type="entry name" value="MFS_1"/>
    <property type="match status" value="1"/>
</dbReference>
<dbReference type="EMBL" id="PYHR01000002">
    <property type="protein sequence ID" value="PWD50508.1"/>
    <property type="molecule type" value="Genomic_DNA"/>
</dbReference>
<evidence type="ECO:0000256" key="4">
    <source>
        <dbReference type="ARBA" id="ARBA00023136"/>
    </source>
</evidence>
<evidence type="ECO:0000256" key="3">
    <source>
        <dbReference type="ARBA" id="ARBA00022989"/>
    </source>
</evidence>
<accession>A0A2U1ZU45</accession>
<evidence type="ECO:0000259" key="7">
    <source>
        <dbReference type="PROSITE" id="PS50850"/>
    </source>
</evidence>
<evidence type="ECO:0000256" key="1">
    <source>
        <dbReference type="ARBA" id="ARBA00004651"/>
    </source>
</evidence>
<keyword evidence="9" id="KW-1185">Reference proteome</keyword>
<feature type="region of interest" description="Disordered" evidence="5">
    <location>
        <begin position="1"/>
        <end position="82"/>
    </location>
</feature>
<dbReference type="InterPro" id="IPR036259">
    <property type="entry name" value="MFS_trans_sf"/>
</dbReference>
<keyword evidence="3 6" id="KW-1133">Transmembrane helix</keyword>
<keyword evidence="2 6" id="KW-0812">Transmembrane</keyword>
<feature type="transmembrane region" description="Helical" evidence="6">
    <location>
        <begin position="413"/>
        <end position="434"/>
    </location>
</feature>
<dbReference type="SUPFAM" id="SSF103473">
    <property type="entry name" value="MFS general substrate transporter"/>
    <property type="match status" value="1"/>
</dbReference>
<feature type="transmembrane region" description="Helical" evidence="6">
    <location>
        <begin position="249"/>
        <end position="271"/>
    </location>
</feature>
<protein>
    <submittedName>
        <fullName evidence="8">MFS transporter</fullName>
    </submittedName>
</protein>
<dbReference type="PROSITE" id="PS50850">
    <property type="entry name" value="MFS"/>
    <property type="match status" value="1"/>
</dbReference>
<dbReference type="InterPro" id="IPR020846">
    <property type="entry name" value="MFS_dom"/>
</dbReference>
<feature type="transmembrane region" description="Helical" evidence="6">
    <location>
        <begin position="479"/>
        <end position="498"/>
    </location>
</feature>
<feature type="transmembrane region" description="Helical" evidence="6">
    <location>
        <begin position="156"/>
        <end position="175"/>
    </location>
</feature>
<dbReference type="OrthoDB" id="9776171at2"/>
<feature type="transmembrane region" description="Helical" evidence="6">
    <location>
        <begin position="323"/>
        <end position="344"/>
    </location>
</feature>
<evidence type="ECO:0000256" key="2">
    <source>
        <dbReference type="ARBA" id="ARBA00022692"/>
    </source>
</evidence>
<feature type="region of interest" description="Disordered" evidence="5">
    <location>
        <begin position="285"/>
        <end position="307"/>
    </location>
</feature>
<dbReference type="InterPro" id="IPR011701">
    <property type="entry name" value="MFS"/>
</dbReference>
<evidence type="ECO:0000313" key="9">
    <source>
        <dbReference type="Proteomes" id="UP000245166"/>
    </source>
</evidence>
<evidence type="ECO:0000256" key="5">
    <source>
        <dbReference type="SAM" id="MobiDB-lite"/>
    </source>
</evidence>
<dbReference type="Gene3D" id="1.20.1250.20">
    <property type="entry name" value="MFS general substrate transporter like domains"/>
    <property type="match status" value="1"/>
</dbReference>
<proteinExistence type="predicted"/>
<dbReference type="GO" id="GO:0022857">
    <property type="term" value="F:transmembrane transporter activity"/>
    <property type="evidence" value="ECO:0007669"/>
    <property type="project" value="InterPro"/>
</dbReference>
<feature type="domain" description="Major facilitator superfamily (MFS) profile" evidence="7">
    <location>
        <begin position="89"/>
        <end position="501"/>
    </location>
</feature>
<feature type="transmembrane region" description="Helical" evidence="6">
    <location>
        <begin position="218"/>
        <end position="237"/>
    </location>
</feature>
<comment type="subcellular location">
    <subcellularLocation>
        <location evidence="1">Cell membrane</location>
        <topology evidence="1">Multi-pass membrane protein</topology>
    </subcellularLocation>
</comment>
<dbReference type="GO" id="GO:0005886">
    <property type="term" value="C:plasma membrane"/>
    <property type="evidence" value="ECO:0007669"/>
    <property type="project" value="UniProtKB-SubCell"/>
</dbReference>